<evidence type="ECO:0000313" key="3">
    <source>
        <dbReference type="EMBL" id="PKY48939.1"/>
    </source>
</evidence>
<evidence type="ECO:0000313" key="4">
    <source>
        <dbReference type="Proteomes" id="UP000234323"/>
    </source>
</evidence>
<protein>
    <recommendedName>
        <fullName evidence="2">C17orf113 probable zinc finger domain-containing protein</fullName>
    </recommendedName>
</protein>
<proteinExistence type="predicted"/>
<organism evidence="3 4">
    <name type="scientific">Rhizophagus irregularis</name>
    <dbReference type="NCBI Taxonomy" id="588596"/>
    <lineage>
        <taxon>Eukaryota</taxon>
        <taxon>Fungi</taxon>
        <taxon>Fungi incertae sedis</taxon>
        <taxon>Mucoromycota</taxon>
        <taxon>Glomeromycotina</taxon>
        <taxon>Glomeromycetes</taxon>
        <taxon>Glomerales</taxon>
        <taxon>Glomeraceae</taxon>
        <taxon>Rhizophagus</taxon>
    </lineage>
</organism>
<evidence type="ECO:0000256" key="1">
    <source>
        <dbReference type="SAM" id="MobiDB-lite"/>
    </source>
</evidence>
<comment type="caution">
    <text evidence="3">The sequence shown here is derived from an EMBL/GenBank/DDBJ whole genome shotgun (WGS) entry which is preliminary data.</text>
</comment>
<dbReference type="Pfam" id="PF25431">
    <property type="entry name" value="zf-C17orf113"/>
    <property type="match status" value="1"/>
</dbReference>
<accession>A0A2I1GQQ0</accession>
<dbReference type="OrthoDB" id="2445549at2759"/>
<sequence>MTLLRYYKPINANINKNKNKNTPNEKDKSLFESDENDLSLSEISFSESSTEEEIDEPTRNSNLFSQERKTSKYRISKRKIKAKINKKGFQRKWLKEFSWLRYDSKEKKMHCELCRFHGINIPFAKEGSKNIGKKSAIQEHNNSSGHKEALKKKVVDLQ</sequence>
<dbReference type="EMBL" id="LLXI01000688">
    <property type="protein sequence ID" value="PKY48939.1"/>
    <property type="molecule type" value="Genomic_DNA"/>
</dbReference>
<feature type="domain" description="C17orf113 probable zinc finger" evidence="2">
    <location>
        <begin position="97"/>
        <end position="153"/>
    </location>
</feature>
<reference evidence="3 4" key="1">
    <citation type="submission" date="2015-10" db="EMBL/GenBank/DDBJ databases">
        <title>Genome analyses suggest a sexual origin of heterokaryosis in a supposedly ancient asexual fungus.</title>
        <authorList>
            <person name="Ropars J."/>
            <person name="Sedzielewska K."/>
            <person name="Noel J."/>
            <person name="Charron P."/>
            <person name="Farinelli L."/>
            <person name="Marton T."/>
            <person name="Kruger M."/>
            <person name="Pelin A."/>
            <person name="Brachmann A."/>
            <person name="Corradi N."/>
        </authorList>
    </citation>
    <scope>NUCLEOTIDE SEQUENCE [LARGE SCALE GENOMIC DNA]</scope>
    <source>
        <strain evidence="3 4">A4</strain>
    </source>
</reference>
<feature type="region of interest" description="Disordered" evidence="1">
    <location>
        <begin position="12"/>
        <end position="69"/>
    </location>
</feature>
<feature type="region of interest" description="Disordered" evidence="1">
    <location>
        <begin position="136"/>
        <end position="158"/>
    </location>
</feature>
<dbReference type="InterPro" id="IPR057456">
    <property type="entry name" value="Znf_C17orf113"/>
</dbReference>
<dbReference type="AlphaFoldDB" id="A0A2I1GQQ0"/>
<evidence type="ECO:0000259" key="2">
    <source>
        <dbReference type="Pfam" id="PF25431"/>
    </source>
</evidence>
<keyword evidence="4" id="KW-1185">Reference proteome</keyword>
<feature type="compositionally biased region" description="Low complexity" evidence="1">
    <location>
        <begin position="12"/>
        <end position="22"/>
    </location>
</feature>
<name>A0A2I1GQQ0_9GLOM</name>
<dbReference type="VEuPathDB" id="FungiDB:RhiirFUN_007390"/>
<gene>
    <name evidence="3" type="ORF">RhiirA4_526408</name>
</gene>
<feature type="compositionally biased region" description="Basic and acidic residues" evidence="1">
    <location>
        <begin position="145"/>
        <end position="158"/>
    </location>
</feature>
<feature type="compositionally biased region" description="Low complexity" evidence="1">
    <location>
        <begin position="38"/>
        <end position="48"/>
    </location>
</feature>
<dbReference type="Proteomes" id="UP000234323">
    <property type="component" value="Unassembled WGS sequence"/>
</dbReference>